<organism evidence="2 3">
    <name type="scientific">Liparis tanakae</name>
    <name type="common">Tanaka's snailfish</name>
    <dbReference type="NCBI Taxonomy" id="230148"/>
    <lineage>
        <taxon>Eukaryota</taxon>
        <taxon>Metazoa</taxon>
        <taxon>Chordata</taxon>
        <taxon>Craniata</taxon>
        <taxon>Vertebrata</taxon>
        <taxon>Euteleostomi</taxon>
        <taxon>Actinopterygii</taxon>
        <taxon>Neopterygii</taxon>
        <taxon>Teleostei</taxon>
        <taxon>Neoteleostei</taxon>
        <taxon>Acanthomorphata</taxon>
        <taxon>Eupercaria</taxon>
        <taxon>Perciformes</taxon>
        <taxon>Cottioidei</taxon>
        <taxon>Cottales</taxon>
        <taxon>Liparidae</taxon>
        <taxon>Liparis</taxon>
    </lineage>
</organism>
<protein>
    <submittedName>
        <fullName evidence="2">Uncharacterized protein</fullName>
    </submittedName>
</protein>
<dbReference type="AlphaFoldDB" id="A0A4Z2FIF7"/>
<evidence type="ECO:0000313" key="3">
    <source>
        <dbReference type="Proteomes" id="UP000314294"/>
    </source>
</evidence>
<comment type="caution">
    <text evidence="2">The sequence shown here is derived from an EMBL/GenBank/DDBJ whole genome shotgun (WGS) entry which is preliminary data.</text>
</comment>
<evidence type="ECO:0000256" key="1">
    <source>
        <dbReference type="SAM" id="MobiDB-lite"/>
    </source>
</evidence>
<reference evidence="2 3" key="1">
    <citation type="submission" date="2019-03" db="EMBL/GenBank/DDBJ databases">
        <title>First draft genome of Liparis tanakae, snailfish: a comprehensive survey of snailfish specific genes.</title>
        <authorList>
            <person name="Kim W."/>
            <person name="Song I."/>
            <person name="Jeong J.-H."/>
            <person name="Kim D."/>
            <person name="Kim S."/>
            <person name="Ryu S."/>
            <person name="Song J.Y."/>
            <person name="Lee S.K."/>
        </authorList>
    </citation>
    <scope>NUCLEOTIDE SEQUENCE [LARGE SCALE GENOMIC DNA]</scope>
    <source>
        <tissue evidence="2">Muscle</tissue>
    </source>
</reference>
<feature type="region of interest" description="Disordered" evidence="1">
    <location>
        <begin position="47"/>
        <end position="66"/>
    </location>
</feature>
<keyword evidence="3" id="KW-1185">Reference proteome</keyword>
<feature type="region of interest" description="Disordered" evidence="1">
    <location>
        <begin position="1"/>
        <end position="24"/>
    </location>
</feature>
<name>A0A4Z2FIF7_9TELE</name>
<proteinExistence type="predicted"/>
<gene>
    <name evidence="2" type="ORF">EYF80_049082</name>
</gene>
<evidence type="ECO:0000313" key="2">
    <source>
        <dbReference type="EMBL" id="TNN40735.1"/>
    </source>
</evidence>
<dbReference type="Proteomes" id="UP000314294">
    <property type="component" value="Unassembled WGS sequence"/>
</dbReference>
<dbReference type="EMBL" id="SRLO01001163">
    <property type="protein sequence ID" value="TNN40735.1"/>
    <property type="molecule type" value="Genomic_DNA"/>
</dbReference>
<accession>A0A4Z2FIF7</accession>
<sequence length="66" mass="7259">MEKNPSLGAPGEERRASHAIVGRPVTMWQHAKTGRQNQGAGPFCVCDSENTPHRNQSVDPMVHVRP</sequence>